<dbReference type="PANTHER" id="PTHR43268:SF3">
    <property type="entry name" value="RHODANESE-LIKE DOMAIN-CONTAINING PROTEIN 7-RELATED"/>
    <property type="match status" value="1"/>
</dbReference>
<accession>A0ABD2Z200</accession>
<sequence>MSCIVISLTSQKPNYFLYTSKNSAHSISSFRNSIGALPFLPFSGCHFQLGWKKNRPFSWDCKKSCELYALPSYSEGKNWIRVEKGQNSEEEDEFIVVNFYHFVFVENPEEDVSKHLAFIQALNIHGRIYLNEQGINVQCSGPTKDALAYVKWVKEDHRFSDILVQISPASNGHAFPRLKLRYKPSLVQLEGGMSHLPLLEPAIRAIPLTPSEWRKRLEEINKVDNFSDGDLNTDSVLLDVRNGYEWDIGHFQGAQRPDVDCFRSTSFGLSESMISASDPLATIDKKKTDVLMYCTGGIRCDVYSAILRQQGFKRLYTLMGGISHYLKTEGSIGWVGNLFVFDARLALPPSTYKPEVKTEASKTQACQDNSFAKCYICGSQVSELRHRNCANLDCNLLFLCCIACIDQLRGCCGWKCTSASRVRPVLSGHQRYQKWHHYRDVELERR</sequence>
<dbReference type="AlphaFoldDB" id="A0ABD2Z200"/>
<dbReference type="Pfam" id="PF12368">
    <property type="entry name" value="Rhodanese_C"/>
    <property type="match status" value="1"/>
</dbReference>
<dbReference type="SUPFAM" id="SSF52821">
    <property type="entry name" value="Rhodanese/Cell cycle control phosphatase"/>
    <property type="match status" value="1"/>
</dbReference>
<dbReference type="PANTHER" id="PTHR43268">
    <property type="entry name" value="THIOSULFATE SULFURTRANSFERASE/RHODANESE-LIKE DOMAIN-CONTAINING PROTEIN 2"/>
    <property type="match status" value="1"/>
</dbReference>
<dbReference type="Pfam" id="PF17773">
    <property type="entry name" value="UPF0176_N"/>
    <property type="match status" value="1"/>
</dbReference>
<dbReference type="InterPro" id="IPR001763">
    <property type="entry name" value="Rhodanese-like_dom"/>
</dbReference>
<gene>
    <name evidence="2" type="ORF">ACH5RR_025154</name>
</gene>
<dbReference type="InterPro" id="IPR036873">
    <property type="entry name" value="Rhodanese-like_dom_sf"/>
</dbReference>
<dbReference type="PROSITE" id="PS50206">
    <property type="entry name" value="RHODANESE_3"/>
    <property type="match status" value="1"/>
</dbReference>
<reference evidence="2 3" key="1">
    <citation type="submission" date="2024-11" db="EMBL/GenBank/DDBJ databases">
        <title>A near-complete genome assembly of Cinchona calisaya.</title>
        <authorList>
            <person name="Lian D.C."/>
            <person name="Zhao X.W."/>
            <person name="Wei L."/>
        </authorList>
    </citation>
    <scope>NUCLEOTIDE SEQUENCE [LARGE SCALE GENOMIC DNA]</scope>
    <source>
        <tissue evidence="2">Nenye</tissue>
    </source>
</reference>
<dbReference type="Gene3D" id="3.40.250.10">
    <property type="entry name" value="Rhodanese-like domain"/>
    <property type="match status" value="1"/>
</dbReference>
<dbReference type="Proteomes" id="UP001630127">
    <property type="component" value="Unassembled WGS sequence"/>
</dbReference>
<dbReference type="EMBL" id="JBJUIK010000011">
    <property type="protein sequence ID" value="KAL3512437.1"/>
    <property type="molecule type" value="Genomic_DNA"/>
</dbReference>
<dbReference type="InterPro" id="IPR020936">
    <property type="entry name" value="TrhO"/>
</dbReference>
<dbReference type="InterPro" id="IPR022111">
    <property type="entry name" value="Rhodanese_C"/>
</dbReference>
<comment type="caution">
    <text evidence="2">The sequence shown here is derived from an EMBL/GenBank/DDBJ whole genome shotgun (WGS) entry which is preliminary data.</text>
</comment>
<evidence type="ECO:0000259" key="1">
    <source>
        <dbReference type="PROSITE" id="PS50206"/>
    </source>
</evidence>
<dbReference type="Gene3D" id="3.30.70.100">
    <property type="match status" value="1"/>
</dbReference>
<protein>
    <recommendedName>
        <fullName evidence="1">Rhodanese domain-containing protein</fullName>
    </recommendedName>
</protein>
<dbReference type="SMART" id="SM00450">
    <property type="entry name" value="RHOD"/>
    <property type="match status" value="1"/>
</dbReference>
<keyword evidence="3" id="KW-1185">Reference proteome</keyword>
<evidence type="ECO:0000313" key="3">
    <source>
        <dbReference type="Proteomes" id="UP001630127"/>
    </source>
</evidence>
<proteinExistence type="predicted"/>
<dbReference type="Pfam" id="PF00581">
    <property type="entry name" value="Rhodanese"/>
    <property type="match status" value="1"/>
</dbReference>
<dbReference type="InterPro" id="IPR040503">
    <property type="entry name" value="TRHO_N"/>
</dbReference>
<evidence type="ECO:0000313" key="2">
    <source>
        <dbReference type="EMBL" id="KAL3512437.1"/>
    </source>
</evidence>
<feature type="domain" description="Rhodanese" evidence="1">
    <location>
        <begin position="231"/>
        <end position="334"/>
    </location>
</feature>
<dbReference type="CDD" id="cd01518">
    <property type="entry name" value="RHOD_YceA"/>
    <property type="match status" value="1"/>
</dbReference>
<name>A0ABD2Z200_9GENT</name>
<organism evidence="2 3">
    <name type="scientific">Cinchona calisaya</name>
    <dbReference type="NCBI Taxonomy" id="153742"/>
    <lineage>
        <taxon>Eukaryota</taxon>
        <taxon>Viridiplantae</taxon>
        <taxon>Streptophyta</taxon>
        <taxon>Embryophyta</taxon>
        <taxon>Tracheophyta</taxon>
        <taxon>Spermatophyta</taxon>
        <taxon>Magnoliopsida</taxon>
        <taxon>eudicotyledons</taxon>
        <taxon>Gunneridae</taxon>
        <taxon>Pentapetalae</taxon>
        <taxon>asterids</taxon>
        <taxon>lamiids</taxon>
        <taxon>Gentianales</taxon>
        <taxon>Rubiaceae</taxon>
        <taxon>Cinchonoideae</taxon>
        <taxon>Cinchoneae</taxon>
        <taxon>Cinchona</taxon>
    </lineage>
</organism>